<accession>A0ABN6BB22</accession>
<keyword evidence="2 4" id="KW-0238">DNA-binding</keyword>
<feature type="DNA-binding region" description="H-T-H motif" evidence="4">
    <location>
        <begin position="37"/>
        <end position="56"/>
    </location>
</feature>
<evidence type="ECO:0000313" key="7">
    <source>
        <dbReference type="Proteomes" id="UP000467379"/>
    </source>
</evidence>
<sequence length="208" mass="22932">MGVATKKAVKERAPLGRTLITSTVAEMIDELGVEGVTMRSVAARLGVSAMALYHHVEDKDELLRMVGDELLGQIELPDPNSGDWRELFTDIVTAAMDALRTVPGLSAVLLTSKLLPNARKIVLFCIHQFERAGLDRDAARVAYAAVHQLVLGRLLVEESPNFQLSAAPHADDEIRDYVTKLRAPDSFDSALSALLDHYLPPPRRRRSR</sequence>
<evidence type="ECO:0000256" key="4">
    <source>
        <dbReference type="PROSITE-ProRule" id="PRU00335"/>
    </source>
</evidence>
<dbReference type="Gene3D" id="1.10.357.10">
    <property type="entry name" value="Tetracycline Repressor, domain 2"/>
    <property type="match status" value="1"/>
</dbReference>
<dbReference type="SUPFAM" id="SSF48498">
    <property type="entry name" value="Tetracyclin repressor-like, C-terminal domain"/>
    <property type="match status" value="1"/>
</dbReference>
<dbReference type="PRINTS" id="PR00455">
    <property type="entry name" value="HTHTETR"/>
</dbReference>
<dbReference type="InterPro" id="IPR001647">
    <property type="entry name" value="HTH_TetR"/>
</dbReference>
<dbReference type="InterPro" id="IPR036271">
    <property type="entry name" value="Tet_transcr_reg_TetR-rel_C_sf"/>
</dbReference>
<keyword evidence="1" id="KW-0805">Transcription regulation</keyword>
<protein>
    <recommendedName>
        <fullName evidence="5">HTH tetR-type domain-containing protein</fullName>
    </recommendedName>
</protein>
<evidence type="ECO:0000259" key="5">
    <source>
        <dbReference type="PROSITE" id="PS50977"/>
    </source>
</evidence>
<reference evidence="6 7" key="1">
    <citation type="journal article" date="2019" name="Emerg. Microbes Infect.">
        <title>Comprehensive subspecies identification of 175 nontuberculous mycobacteria species based on 7547 genomic profiles.</title>
        <authorList>
            <person name="Matsumoto Y."/>
            <person name="Kinjo T."/>
            <person name="Motooka D."/>
            <person name="Nabeya D."/>
            <person name="Jung N."/>
            <person name="Uechi K."/>
            <person name="Horii T."/>
            <person name="Iida T."/>
            <person name="Fujita J."/>
            <person name="Nakamura S."/>
        </authorList>
    </citation>
    <scope>NUCLEOTIDE SEQUENCE [LARGE SCALE GENOMIC DNA]</scope>
    <source>
        <strain evidence="6 7">JCM 12687</strain>
        <plasmid evidence="6">pJCM12687</plasmid>
    </source>
</reference>
<keyword evidence="7" id="KW-1185">Reference proteome</keyword>
<evidence type="ECO:0000313" key="6">
    <source>
        <dbReference type="EMBL" id="BBZ14942.1"/>
    </source>
</evidence>
<feature type="domain" description="HTH tetR-type" evidence="5">
    <location>
        <begin position="14"/>
        <end position="74"/>
    </location>
</feature>
<name>A0ABN6BB22_9MYCO</name>
<evidence type="ECO:0000256" key="2">
    <source>
        <dbReference type="ARBA" id="ARBA00023125"/>
    </source>
</evidence>
<dbReference type="PANTHER" id="PTHR30055:SF234">
    <property type="entry name" value="HTH-TYPE TRANSCRIPTIONAL REGULATOR BETI"/>
    <property type="match status" value="1"/>
</dbReference>
<dbReference type="EMBL" id="AP022607">
    <property type="protein sequence ID" value="BBZ14942.1"/>
    <property type="molecule type" value="Genomic_DNA"/>
</dbReference>
<gene>
    <name evidence="6" type="ORF">MBRA_51370</name>
</gene>
<evidence type="ECO:0000256" key="1">
    <source>
        <dbReference type="ARBA" id="ARBA00023015"/>
    </source>
</evidence>
<organism evidence="6 7">
    <name type="scientific">Mycobacterium branderi</name>
    <dbReference type="NCBI Taxonomy" id="43348"/>
    <lineage>
        <taxon>Bacteria</taxon>
        <taxon>Bacillati</taxon>
        <taxon>Actinomycetota</taxon>
        <taxon>Actinomycetes</taxon>
        <taxon>Mycobacteriales</taxon>
        <taxon>Mycobacteriaceae</taxon>
        <taxon>Mycobacterium</taxon>
    </lineage>
</organism>
<geneLocation type="plasmid" evidence="6 7">
    <name>pJCM12687</name>
</geneLocation>
<dbReference type="Proteomes" id="UP000467379">
    <property type="component" value="Plasmid pJCM12687"/>
</dbReference>
<evidence type="ECO:0000256" key="3">
    <source>
        <dbReference type="ARBA" id="ARBA00023163"/>
    </source>
</evidence>
<dbReference type="Pfam" id="PF00440">
    <property type="entry name" value="TetR_N"/>
    <property type="match status" value="1"/>
</dbReference>
<proteinExistence type="predicted"/>
<dbReference type="SUPFAM" id="SSF46689">
    <property type="entry name" value="Homeodomain-like"/>
    <property type="match status" value="1"/>
</dbReference>
<keyword evidence="6" id="KW-0614">Plasmid</keyword>
<keyword evidence="3" id="KW-0804">Transcription</keyword>
<dbReference type="InterPro" id="IPR009057">
    <property type="entry name" value="Homeodomain-like_sf"/>
</dbReference>
<dbReference type="InterPro" id="IPR050109">
    <property type="entry name" value="HTH-type_TetR-like_transc_reg"/>
</dbReference>
<dbReference type="PROSITE" id="PS50977">
    <property type="entry name" value="HTH_TETR_2"/>
    <property type="match status" value="1"/>
</dbReference>
<dbReference type="PANTHER" id="PTHR30055">
    <property type="entry name" value="HTH-TYPE TRANSCRIPTIONAL REGULATOR RUTR"/>
    <property type="match status" value="1"/>
</dbReference>